<dbReference type="Proteomes" id="UP000253999">
    <property type="component" value="Unassembled WGS sequence"/>
</dbReference>
<dbReference type="InterPro" id="IPR050834">
    <property type="entry name" value="Glycosyltransf_2"/>
</dbReference>
<protein>
    <submittedName>
        <fullName evidence="2">Glycosyltransferase family 2 protein</fullName>
    </submittedName>
</protein>
<dbReference type="RefSeq" id="WP_111312925.1">
    <property type="nucleotide sequence ID" value="NZ_QEQD01000004.1"/>
</dbReference>
<dbReference type="InterPro" id="IPR001173">
    <property type="entry name" value="Glyco_trans_2-like"/>
</dbReference>
<dbReference type="CDD" id="cd00761">
    <property type="entry name" value="Glyco_tranf_GTA_type"/>
    <property type="match status" value="1"/>
</dbReference>
<dbReference type="GO" id="GO:0044010">
    <property type="term" value="P:single-species biofilm formation"/>
    <property type="evidence" value="ECO:0007669"/>
    <property type="project" value="TreeGrafter"/>
</dbReference>
<dbReference type="SUPFAM" id="SSF53448">
    <property type="entry name" value="Nucleotide-diphospho-sugar transferases"/>
    <property type="match status" value="1"/>
</dbReference>
<keyword evidence="2" id="KW-0808">Transferase</keyword>
<organism evidence="2 3">
    <name type="scientific">Haemophilus parahaemolyticus</name>
    <dbReference type="NCBI Taxonomy" id="735"/>
    <lineage>
        <taxon>Bacteria</taxon>
        <taxon>Pseudomonadati</taxon>
        <taxon>Pseudomonadota</taxon>
        <taxon>Gammaproteobacteria</taxon>
        <taxon>Pasteurellales</taxon>
        <taxon>Pasteurellaceae</taxon>
        <taxon>Haemophilus</taxon>
    </lineage>
</organism>
<evidence type="ECO:0000259" key="1">
    <source>
        <dbReference type="Pfam" id="PF00535"/>
    </source>
</evidence>
<evidence type="ECO:0000313" key="3">
    <source>
        <dbReference type="Proteomes" id="UP000253999"/>
    </source>
</evidence>
<evidence type="ECO:0000313" key="2">
    <source>
        <dbReference type="EMBL" id="RDF04773.1"/>
    </source>
</evidence>
<dbReference type="InterPro" id="IPR029044">
    <property type="entry name" value="Nucleotide-diphossugar_trans"/>
</dbReference>
<dbReference type="Gene3D" id="3.90.550.10">
    <property type="entry name" value="Spore Coat Polysaccharide Biosynthesis Protein SpsA, Chain A"/>
    <property type="match status" value="1"/>
</dbReference>
<dbReference type="STRING" id="735.B0185_09480"/>
<dbReference type="PANTHER" id="PTHR43685">
    <property type="entry name" value="GLYCOSYLTRANSFERASE"/>
    <property type="match status" value="1"/>
</dbReference>
<reference evidence="2 3" key="1">
    <citation type="submission" date="2018-05" db="EMBL/GenBank/DDBJ databases">
        <title>Draft Genome Sequences for a Diverse set of 7 Haemophilus Species.</title>
        <authorList>
            <person name="Nichols M."/>
            <person name="Topaz N."/>
            <person name="Wang X."/>
            <person name="Wang X."/>
            <person name="Boxrud D."/>
        </authorList>
    </citation>
    <scope>NUCLEOTIDE SEQUENCE [LARGE SCALE GENOMIC DNA]</scope>
    <source>
        <strain evidence="2 3">C2010039593</strain>
    </source>
</reference>
<accession>A0A369ZDE2</accession>
<dbReference type="AlphaFoldDB" id="A0A369ZDE2"/>
<dbReference type="Pfam" id="PF00535">
    <property type="entry name" value="Glycos_transf_2"/>
    <property type="match status" value="1"/>
</dbReference>
<dbReference type="GO" id="GO:0016740">
    <property type="term" value="F:transferase activity"/>
    <property type="evidence" value="ECO:0007669"/>
    <property type="project" value="UniProtKB-KW"/>
</dbReference>
<comment type="caution">
    <text evidence="2">The sequence shown here is derived from an EMBL/GenBank/DDBJ whole genome shotgun (WGS) entry which is preliminary data.</text>
</comment>
<name>A0A369ZDE2_HAEPH</name>
<sequence length="263" mass="29130">MIDVIIPCYNAENTLLRSVQSALNQAELGKIWLIDDSSTDRTFELILSLKKQFPEKICIEQMPKNGGVAKARNWGALQSEAEIIAFLDADDAYEPQALQVAQAVMDFCPDVSLVRLDLKPVGIAEKYATHPQFEYAWQHMRMTGGGNVVVRRTFFFACGGFPQNALFRELGGEDGALGIATTKIANVATCFQDAGVLHYCHEGMHAERLLNSILFGKPPEGVTPEKMAEAESVTSRICQRIEQLRVGLNSPKIGINPLKMEWD</sequence>
<feature type="domain" description="Glycosyltransferase 2-like" evidence="1">
    <location>
        <begin position="4"/>
        <end position="160"/>
    </location>
</feature>
<dbReference type="PANTHER" id="PTHR43685:SF13">
    <property type="entry name" value="O ANTIGEN BIOSYNTHESIS RHAMNOSYLTRANSFERASE RFBN"/>
    <property type="match status" value="1"/>
</dbReference>
<dbReference type="EMBL" id="QEQD01000004">
    <property type="protein sequence ID" value="RDF04773.1"/>
    <property type="molecule type" value="Genomic_DNA"/>
</dbReference>
<proteinExistence type="predicted"/>
<gene>
    <name evidence="2" type="ORF">DPV98_05215</name>
</gene>